<dbReference type="OrthoDB" id="9812274at2"/>
<evidence type="ECO:0000256" key="3">
    <source>
        <dbReference type="ARBA" id="ARBA00023315"/>
    </source>
</evidence>
<dbReference type="AlphaFoldDB" id="A0A545T0F2"/>
<evidence type="ECO:0000256" key="2">
    <source>
        <dbReference type="ARBA" id="ARBA00022679"/>
    </source>
</evidence>
<dbReference type="RefSeq" id="WP_142928781.1">
    <property type="nucleotide sequence ID" value="NZ_ML660101.1"/>
</dbReference>
<keyword evidence="4" id="KW-0812">Transmembrane</keyword>
<dbReference type="SMART" id="SM00563">
    <property type="entry name" value="PlsC"/>
    <property type="match status" value="1"/>
</dbReference>
<protein>
    <submittedName>
        <fullName evidence="6">1-acyl-sn-glycerol-3-phosphate acyltransferase</fullName>
    </submittedName>
</protein>
<gene>
    <name evidence="6" type="ORF">FKG94_20320</name>
</gene>
<dbReference type="Pfam" id="PF01553">
    <property type="entry name" value="Acyltransferase"/>
    <property type="match status" value="1"/>
</dbReference>
<feature type="transmembrane region" description="Helical" evidence="4">
    <location>
        <begin position="7"/>
        <end position="30"/>
    </location>
</feature>
<comment type="pathway">
    <text evidence="1">Lipid metabolism.</text>
</comment>
<keyword evidence="3 6" id="KW-0012">Acyltransferase</keyword>
<evidence type="ECO:0000256" key="1">
    <source>
        <dbReference type="ARBA" id="ARBA00005189"/>
    </source>
</evidence>
<dbReference type="PANTHER" id="PTHR10434">
    <property type="entry name" value="1-ACYL-SN-GLYCEROL-3-PHOSPHATE ACYLTRANSFERASE"/>
    <property type="match status" value="1"/>
</dbReference>
<keyword evidence="4" id="KW-1133">Transmembrane helix</keyword>
<keyword evidence="2 6" id="KW-0808">Transferase</keyword>
<comment type="caution">
    <text evidence="6">The sequence shown here is derived from an EMBL/GenBank/DDBJ whole genome shotgun (WGS) entry which is preliminary data.</text>
</comment>
<dbReference type="GO" id="GO:0006654">
    <property type="term" value="P:phosphatidic acid biosynthetic process"/>
    <property type="evidence" value="ECO:0007669"/>
    <property type="project" value="TreeGrafter"/>
</dbReference>
<evidence type="ECO:0000313" key="7">
    <source>
        <dbReference type="Proteomes" id="UP000319732"/>
    </source>
</evidence>
<evidence type="ECO:0000313" key="6">
    <source>
        <dbReference type="EMBL" id="TQV70680.1"/>
    </source>
</evidence>
<dbReference type="PANTHER" id="PTHR10434:SF40">
    <property type="entry name" value="1-ACYL-SN-GLYCEROL-3-PHOSPHATE ACYLTRANSFERASE"/>
    <property type="match status" value="1"/>
</dbReference>
<sequence length="247" mass="27581">MQLLRSYLFVTLWLATGAIAGIISVLIWPLPYRRRYAIVMIWNRFVVWWASACCGIRYRIIGNHWHTGPYVVLSKHQSTWETMFLQYYFGPVSTILKRELLRIPFFGWGLAVLRPVPIDRGSPIQALKKVKALCQQRLAEGNNVLVFPEGTRIPPGQTGNYARSGADIACAAGVPVIPVAHNAGECWPKLGIRKYPGTVTVVIGDPIPTSGRSSREITETVKAWIEGQMAAMEPAHKATEPEPAFKK</sequence>
<name>A0A545T0F2_9GAMM</name>
<dbReference type="EMBL" id="VHSG01000023">
    <property type="protein sequence ID" value="TQV70680.1"/>
    <property type="molecule type" value="Genomic_DNA"/>
</dbReference>
<dbReference type="CDD" id="cd07989">
    <property type="entry name" value="LPLAT_AGPAT-like"/>
    <property type="match status" value="1"/>
</dbReference>
<reference evidence="6 7" key="1">
    <citation type="submission" date="2019-06" db="EMBL/GenBank/DDBJ databases">
        <title>Whole genome sequence for Cellvibrionaceae sp. R142.</title>
        <authorList>
            <person name="Wang G."/>
        </authorList>
    </citation>
    <scope>NUCLEOTIDE SEQUENCE [LARGE SCALE GENOMIC DNA]</scope>
    <source>
        <strain evidence="6 7">R142</strain>
    </source>
</reference>
<accession>A0A545T0F2</accession>
<dbReference type="SUPFAM" id="SSF69593">
    <property type="entry name" value="Glycerol-3-phosphate (1)-acyltransferase"/>
    <property type="match status" value="1"/>
</dbReference>
<keyword evidence="4" id="KW-0472">Membrane</keyword>
<keyword evidence="7" id="KW-1185">Reference proteome</keyword>
<evidence type="ECO:0000256" key="4">
    <source>
        <dbReference type="SAM" id="Phobius"/>
    </source>
</evidence>
<dbReference type="InterPro" id="IPR002123">
    <property type="entry name" value="Plipid/glycerol_acylTrfase"/>
</dbReference>
<proteinExistence type="predicted"/>
<evidence type="ECO:0000259" key="5">
    <source>
        <dbReference type="SMART" id="SM00563"/>
    </source>
</evidence>
<dbReference type="Proteomes" id="UP000319732">
    <property type="component" value="Unassembled WGS sequence"/>
</dbReference>
<organism evidence="6 7">
    <name type="scientific">Exilibacterium tricleocarpae</name>
    <dbReference type="NCBI Taxonomy" id="2591008"/>
    <lineage>
        <taxon>Bacteria</taxon>
        <taxon>Pseudomonadati</taxon>
        <taxon>Pseudomonadota</taxon>
        <taxon>Gammaproteobacteria</taxon>
        <taxon>Cellvibrionales</taxon>
        <taxon>Cellvibrionaceae</taxon>
        <taxon>Exilibacterium</taxon>
    </lineage>
</organism>
<feature type="domain" description="Phospholipid/glycerol acyltransferase" evidence="5">
    <location>
        <begin position="70"/>
        <end position="184"/>
    </location>
</feature>
<dbReference type="GO" id="GO:0003841">
    <property type="term" value="F:1-acylglycerol-3-phosphate O-acyltransferase activity"/>
    <property type="evidence" value="ECO:0007669"/>
    <property type="project" value="TreeGrafter"/>
</dbReference>